<comment type="caution">
    <text evidence="2">The sequence shown here is derived from an EMBL/GenBank/DDBJ whole genome shotgun (WGS) entry which is preliminary data.</text>
</comment>
<gene>
    <name evidence="2" type="ORF">Dsin_009680</name>
</gene>
<dbReference type="AlphaFoldDB" id="A0AAE0EDP8"/>
<dbReference type="CDD" id="cd06222">
    <property type="entry name" value="RNase_H_like"/>
    <property type="match status" value="1"/>
</dbReference>
<reference evidence="2" key="1">
    <citation type="journal article" date="2023" name="Plant J.">
        <title>Genome sequences and population genomics provide insights into the demographic history, inbreeding, and mutation load of two 'living fossil' tree species of Dipteronia.</title>
        <authorList>
            <person name="Feng Y."/>
            <person name="Comes H.P."/>
            <person name="Chen J."/>
            <person name="Zhu S."/>
            <person name="Lu R."/>
            <person name="Zhang X."/>
            <person name="Li P."/>
            <person name="Qiu J."/>
            <person name="Olsen K.M."/>
            <person name="Qiu Y."/>
        </authorList>
    </citation>
    <scope>NUCLEOTIDE SEQUENCE</scope>
    <source>
        <strain evidence="2">NBL</strain>
    </source>
</reference>
<dbReference type="PANTHER" id="PTHR47074:SF11">
    <property type="entry name" value="REVERSE TRANSCRIPTASE-LIKE PROTEIN"/>
    <property type="match status" value="1"/>
</dbReference>
<protein>
    <recommendedName>
        <fullName evidence="1">RNase H type-1 domain-containing protein</fullName>
    </recommendedName>
</protein>
<dbReference type="Pfam" id="PF13456">
    <property type="entry name" value="RVT_3"/>
    <property type="match status" value="1"/>
</dbReference>
<dbReference type="SUPFAM" id="SSF53098">
    <property type="entry name" value="Ribonuclease H-like"/>
    <property type="match status" value="1"/>
</dbReference>
<organism evidence="2 3">
    <name type="scientific">Dipteronia sinensis</name>
    <dbReference type="NCBI Taxonomy" id="43782"/>
    <lineage>
        <taxon>Eukaryota</taxon>
        <taxon>Viridiplantae</taxon>
        <taxon>Streptophyta</taxon>
        <taxon>Embryophyta</taxon>
        <taxon>Tracheophyta</taxon>
        <taxon>Spermatophyta</taxon>
        <taxon>Magnoliopsida</taxon>
        <taxon>eudicotyledons</taxon>
        <taxon>Gunneridae</taxon>
        <taxon>Pentapetalae</taxon>
        <taxon>rosids</taxon>
        <taxon>malvids</taxon>
        <taxon>Sapindales</taxon>
        <taxon>Sapindaceae</taxon>
        <taxon>Hippocastanoideae</taxon>
        <taxon>Acereae</taxon>
        <taxon>Dipteronia</taxon>
    </lineage>
</organism>
<sequence length="164" mass="18112">MGRRRSCFVFSFGRSVWESAYIGEKIGIGAVVRDSEGYVLACYCSQSFGANYYTRASNLVAIQKGLQFGIDCGLFPGVIELDNEEVIKWITNGLYKVTEFGTILMDIMKLSDCLERPVFHYVPKLANKAAQGLANYSLGIVSDASWLEEIPGCIDGHTETKRSG</sequence>
<dbReference type="InterPro" id="IPR052929">
    <property type="entry name" value="RNase_H-like_EbsB-rel"/>
</dbReference>
<evidence type="ECO:0000313" key="3">
    <source>
        <dbReference type="Proteomes" id="UP001281410"/>
    </source>
</evidence>
<dbReference type="GO" id="GO:0003676">
    <property type="term" value="F:nucleic acid binding"/>
    <property type="evidence" value="ECO:0007669"/>
    <property type="project" value="InterPro"/>
</dbReference>
<dbReference type="InterPro" id="IPR036397">
    <property type="entry name" value="RNaseH_sf"/>
</dbReference>
<dbReference type="GO" id="GO:0004523">
    <property type="term" value="F:RNA-DNA hybrid ribonuclease activity"/>
    <property type="evidence" value="ECO:0007669"/>
    <property type="project" value="InterPro"/>
</dbReference>
<dbReference type="EMBL" id="JANJYJ010000003">
    <property type="protein sequence ID" value="KAK3222655.1"/>
    <property type="molecule type" value="Genomic_DNA"/>
</dbReference>
<name>A0AAE0EDP8_9ROSI</name>
<evidence type="ECO:0000313" key="2">
    <source>
        <dbReference type="EMBL" id="KAK3222655.1"/>
    </source>
</evidence>
<dbReference type="Proteomes" id="UP001281410">
    <property type="component" value="Unassembled WGS sequence"/>
</dbReference>
<keyword evidence="3" id="KW-1185">Reference proteome</keyword>
<dbReference type="Gene3D" id="3.30.420.10">
    <property type="entry name" value="Ribonuclease H-like superfamily/Ribonuclease H"/>
    <property type="match status" value="1"/>
</dbReference>
<dbReference type="InterPro" id="IPR012337">
    <property type="entry name" value="RNaseH-like_sf"/>
</dbReference>
<dbReference type="InterPro" id="IPR044730">
    <property type="entry name" value="RNase_H-like_dom_plant"/>
</dbReference>
<proteinExistence type="predicted"/>
<feature type="domain" description="RNase H type-1" evidence="1">
    <location>
        <begin position="27"/>
        <end position="136"/>
    </location>
</feature>
<accession>A0AAE0EDP8</accession>
<evidence type="ECO:0000259" key="1">
    <source>
        <dbReference type="Pfam" id="PF13456"/>
    </source>
</evidence>
<dbReference type="InterPro" id="IPR002156">
    <property type="entry name" value="RNaseH_domain"/>
</dbReference>
<dbReference type="PANTHER" id="PTHR47074">
    <property type="entry name" value="BNAC02G40300D PROTEIN"/>
    <property type="match status" value="1"/>
</dbReference>